<dbReference type="KEGG" id="dic:Dpoa569_0001284"/>
<keyword evidence="2" id="KW-1185">Reference proteome</keyword>
<dbReference type="Proteomes" id="UP000320591">
    <property type="component" value="Chromosome"/>
</dbReference>
<organism evidence="1 2">
    <name type="scientific">Dickeya poaceiphila</name>
    <dbReference type="NCBI Taxonomy" id="568768"/>
    <lineage>
        <taxon>Bacteria</taxon>
        <taxon>Pseudomonadati</taxon>
        <taxon>Pseudomonadota</taxon>
        <taxon>Gammaproteobacteria</taxon>
        <taxon>Enterobacterales</taxon>
        <taxon>Pectobacteriaceae</taxon>
        <taxon>Dickeya</taxon>
    </lineage>
</organism>
<accession>A0A5B8HJY4</accession>
<protein>
    <submittedName>
        <fullName evidence="1">Uncharacterized protein</fullName>
    </submittedName>
</protein>
<dbReference type="STRING" id="568768.GCA_000406125_02574"/>
<evidence type="ECO:0000313" key="1">
    <source>
        <dbReference type="EMBL" id="QDX29509.1"/>
    </source>
</evidence>
<gene>
    <name evidence="1" type="ORF">Dpoa569_0001284</name>
</gene>
<reference evidence="1 2" key="1">
    <citation type="journal article" date="2019" name="Environ. Microbiol.">
        <title>The phytopathogenic nature of Dickeya aquatica 174/2 and the dynamic early evolution of Dickeya pathogenicity.</title>
        <authorList>
            <person name="Duprey A."/>
            <person name="Taib N."/>
            <person name="Leonard S."/>
            <person name="Garin T."/>
            <person name="Flandrois J.P."/>
            <person name="Nasser W."/>
            <person name="Brochier-Armanet C."/>
            <person name="Reverchon S."/>
        </authorList>
    </citation>
    <scope>NUCLEOTIDE SEQUENCE [LARGE SCALE GENOMIC DNA]</scope>
    <source>
        <strain evidence="1 2">NCPPB 569</strain>
    </source>
</reference>
<name>A0A5B8HJY4_9GAMM</name>
<proteinExistence type="predicted"/>
<sequence length="63" mass="6929">MAYTNVGAIPMGSSQPVFEFDAIKSIQHARVNILASSSFTTKSWLQRLFEQIVATVNQKGCPL</sequence>
<evidence type="ECO:0000313" key="2">
    <source>
        <dbReference type="Proteomes" id="UP000320591"/>
    </source>
</evidence>
<dbReference type="RefSeq" id="WP_042871568.1">
    <property type="nucleotide sequence ID" value="NZ_CP042220.2"/>
</dbReference>
<dbReference type="AlphaFoldDB" id="A0A5B8HJY4"/>
<dbReference type="EMBL" id="CP042220">
    <property type="protein sequence ID" value="QDX29509.1"/>
    <property type="molecule type" value="Genomic_DNA"/>
</dbReference>